<evidence type="ECO:0000313" key="6">
    <source>
        <dbReference type="EMBL" id="AYV77988.1"/>
    </source>
</evidence>
<organism evidence="6">
    <name type="scientific">Edafosvirus sp</name>
    <dbReference type="NCBI Taxonomy" id="2487765"/>
    <lineage>
        <taxon>Viruses</taxon>
        <taxon>Varidnaviria</taxon>
        <taxon>Bamfordvirae</taxon>
        <taxon>Nucleocytoviricota</taxon>
        <taxon>Megaviricetes</taxon>
        <taxon>Imitervirales</taxon>
        <taxon>Mimiviridae</taxon>
        <taxon>Klosneuvirinae</taxon>
    </lineage>
</organism>
<name>A0A3G4ZSX4_9VIRU</name>
<evidence type="ECO:0000256" key="1">
    <source>
        <dbReference type="ARBA" id="ARBA00022723"/>
    </source>
</evidence>
<keyword evidence="1" id="KW-0479">Metal-binding</keyword>
<dbReference type="PANTHER" id="PTHR10315">
    <property type="entry name" value="E3 UBIQUITIN PROTEIN LIGASE SIAH"/>
    <property type="match status" value="1"/>
</dbReference>
<dbReference type="PANTHER" id="PTHR10315:SF117">
    <property type="entry name" value="RING-TYPE E3 UBIQUITIN TRANSFERASE"/>
    <property type="match status" value="1"/>
</dbReference>
<evidence type="ECO:0000256" key="3">
    <source>
        <dbReference type="ARBA" id="ARBA00022833"/>
    </source>
</evidence>
<dbReference type="InterPro" id="IPR049548">
    <property type="entry name" value="Sina-like_RING"/>
</dbReference>
<dbReference type="Gene3D" id="3.30.40.10">
    <property type="entry name" value="Zinc/RING finger domain, C3HC4 (zinc finger)"/>
    <property type="match status" value="1"/>
</dbReference>
<dbReference type="InterPro" id="IPR013083">
    <property type="entry name" value="Znf_RING/FYVE/PHD"/>
</dbReference>
<sequence length="227" mass="26721">MKMQLSVLINIYKILINIMDSETITITKLFNKKDLICCVCLETLIGEIYQCSSGPHYICGECSNEVEKCPICRKTDPFHRAFEFENDLKQFVINCPNNKNNCEIKLFTWELTTHLKICKYNPLECPHCQKIIGFEHKKFYDCKKNTDEMTIPATVLPAQNTLEIPNYKTQLNETASEQQFEDYFKTYNEIFLNLKNQDTEIENSIETVIKYMADLQNDYKKKFKEKL</sequence>
<dbReference type="Pfam" id="PF21362">
    <property type="entry name" value="Sina_RING"/>
    <property type="match status" value="1"/>
</dbReference>
<protein>
    <submittedName>
        <fullName evidence="6">E3 ubiquitin-protein ligase SIAH1B-like</fullName>
    </submittedName>
</protein>
<dbReference type="InterPro" id="IPR001841">
    <property type="entry name" value="Znf_RING"/>
</dbReference>
<feature type="domain" description="RING-type" evidence="5">
    <location>
        <begin position="37"/>
        <end position="73"/>
    </location>
</feature>
<dbReference type="SUPFAM" id="SSF49599">
    <property type="entry name" value="TRAF domain-like"/>
    <property type="match status" value="1"/>
</dbReference>
<proteinExistence type="predicted"/>
<dbReference type="EMBL" id="MK072068">
    <property type="protein sequence ID" value="AYV77988.1"/>
    <property type="molecule type" value="Genomic_DNA"/>
</dbReference>
<dbReference type="GO" id="GO:0008270">
    <property type="term" value="F:zinc ion binding"/>
    <property type="evidence" value="ECO:0007669"/>
    <property type="project" value="UniProtKB-KW"/>
</dbReference>
<accession>A0A3G4ZSX4</accession>
<dbReference type="PROSITE" id="PS50089">
    <property type="entry name" value="ZF_RING_2"/>
    <property type="match status" value="1"/>
</dbReference>
<dbReference type="GO" id="GO:0061630">
    <property type="term" value="F:ubiquitin protein ligase activity"/>
    <property type="evidence" value="ECO:0007669"/>
    <property type="project" value="TreeGrafter"/>
</dbReference>
<evidence type="ECO:0000256" key="4">
    <source>
        <dbReference type="PROSITE-ProRule" id="PRU00175"/>
    </source>
</evidence>
<dbReference type="InterPro" id="IPR052088">
    <property type="entry name" value="E3_ubiquitin-ligase_SINA"/>
</dbReference>
<keyword evidence="2 4" id="KW-0863">Zinc-finger</keyword>
<gene>
    <name evidence="6" type="ORF">Edafosvirus3_66</name>
</gene>
<reference evidence="6" key="1">
    <citation type="submission" date="2018-10" db="EMBL/GenBank/DDBJ databases">
        <title>Hidden diversity of soil giant viruses.</title>
        <authorList>
            <person name="Schulz F."/>
            <person name="Alteio L."/>
            <person name="Goudeau D."/>
            <person name="Ryan E.M."/>
            <person name="Malmstrom R.R."/>
            <person name="Blanchard J."/>
            <person name="Woyke T."/>
        </authorList>
    </citation>
    <scope>NUCLEOTIDE SEQUENCE</scope>
    <source>
        <strain evidence="6">EDV1</strain>
    </source>
</reference>
<evidence type="ECO:0000256" key="2">
    <source>
        <dbReference type="ARBA" id="ARBA00022771"/>
    </source>
</evidence>
<keyword evidence="3" id="KW-0862">Zinc</keyword>
<evidence type="ECO:0000259" key="5">
    <source>
        <dbReference type="PROSITE" id="PS50089"/>
    </source>
</evidence>